<comment type="subunit">
    <text evidence="9">Monomer.</text>
</comment>
<dbReference type="GO" id="GO:0006096">
    <property type="term" value="P:glycolytic process"/>
    <property type="evidence" value="ECO:0007669"/>
    <property type="project" value="UniProtKB-UniRule"/>
</dbReference>
<proteinExistence type="inferred from homology"/>
<comment type="caution">
    <text evidence="15">The sequence shown here is derived from an EMBL/GenBank/DDBJ whole genome shotgun (WGS) entry which is preliminary data.</text>
</comment>
<evidence type="ECO:0000256" key="7">
    <source>
        <dbReference type="ARBA" id="ARBA00023211"/>
    </source>
</evidence>
<evidence type="ECO:0000256" key="11">
    <source>
        <dbReference type="PIRSR" id="PIRSR001492-1"/>
    </source>
</evidence>
<evidence type="ECO:0000259" key="13">
    <source>
        <dbReference type="Pfam" id="PF01676"/>
    </source>
</evidence>
<dbReference type="AlphaFoldDB" id="A0A2H0TCJ0"/>
<dbReference type="EMBL" id="PFCO01000009">
    <property type="protein sequence ID" value="PIR69280.1"/>
    <property type="molecule type" value="Genomic_DNA"/>
</dbReference>
<dbReference type="GO" id="GO:0030145">
    <property type="term" value="F:manganese ion binding"/>
    <property type="evidence" value="ECO:0007669"/>
    <property type="project" value="UniProtKB-UniRule"/>
</dbReference>
<dbReference type="Gene3D" id="3.40.720.10">
    <property type="entry name" value="Alkaline Phosphatase, subunit A"/>
    <property type="match status" value="1"/>
</dbReference>
<dbReference type="EC" id="5.4.2.12" evidence="9 10"/>
<dbReference type="InterPro" id="IPR006124">
    <property type="entry name" value="Metalloenzyme"/>
</dbReference>
<dbReference type="SUPFAM" id="SSF53649">
    <property type="entry name" value="Alkaline phosphatase-like"/>
    <property type="match status" value="1"/>
</dbReference>
<feature type="binding site" evidence="9">
    <location>
        <begin position="200"/>
        <end position="201"/>
    </location>
    <ligand>
        <name>substrate</name>
    </ligand>
</feature>
<comment type="catalytic activity">
    <reaction evidence="1 9">
        <text>(2R)-2-phosphoglycerate = (2R)-3-phosphoglycerate</text>
        <dbReference type="Rhea" id="RHEA:15901"/>
        <dbReference type="ChEBI" id="CHEBI:58272"/>
        <dbReference type="ChEBI" id="CHEBI:58289"/>
        <dbReference type="EC" id="5.4.2.12"/>
    </reaction>
</comment>
<accession>A0A2H0TCJ0</accession>
<feature type="binding site" evidence="9 12">
    <location>
        <position position="108"/>
    </location>
    <ligand>
        <name>Mn(2+)</name>
        <dbReference type="ChEBI" id="CHEBI:29035"/>
        <label>2</label>
    </ligand>
</feature>
<keyword evidence="5 9" id="KW-0479">Metal-binding</keyword>
<dbReference type="Gene3D" id="3.40.1450.10">
    <property type="entry name" value="BPG-independent phosphoglycerate mutase, domain B"/>
    <property type="match status" value="1"/>
</dbReference>
<feature type="binding site" evidence="9 12">
    <location>
        <position position="447"/>
    </location>
    <ligand>
        <name>Mn(2+)</name>
        <dbReference type="ChEBI" id="CHEBI:29035"/>
        <label>1</label>
    </ligand>
</feature>
<feature type="binding site" evidence="9">
    <location>
        <position position="239"/>
    </location>
    <ligand>
        <name>substrate</name>
    </ligand>
</feature>
<dbReference type="Pfam" id="PF06415">
    <property type="entry name" value="iPGM_N"/>
    <property type="match status" value="1"/>
</dbReference>
<dbReference type="HAMAP" id="MF_01038">
    <property type="entry name" value="GpmI"/>
    <property type="match status" value="1"/>
</dbReference>
<dbReference type="InterPro" id="IPR011258">
    <property type="entry name" value="BPG-indep_PGM_N"/>
</dbReference>
<evidence type="ECO:0000256" key="10">
    <source>
        <dbReference type="NCBIfam" id="TIGR01307"/>
    </source>
</evidence>
<feature type="binding site" evidence="9">
    <location>
        <position position="169"/>
    </location>
    <ligand>
        <name>substrate</name>
    </ligand>
</feature>
<evidence type="ECO:0000313" key="15">
    <source>
        <dbReference type="EMBL" id="PIR69280.1"/>
    </source>
</evidence>
<keyword evidence="8 9" id="KW-0413">Isomerase</keyword>
<comment type="function">
    <text evidence="2 9">Catalyzes the interconversion of 2-phosphoglycerate and 3-phosphoglycerate.</text>
</comment>
<evidence type="ECO:0000256" key="6">
    <source>
        <dbReference type="ARBA" id="ARBA00023152"/>
    </source>
</evidence>
<feature type="active site" description="Phosphoserine intermediate" evidence="9 11">
    <location>
        <position position="108"/>
    </location>
</feature>
<dbReference type="NCBIfam" id="TIGR01307">
    <property type="entry name" value="pgm_bpd_ind"/>
    <property type="match status" value="1"/>
</dbReference>
<evidence type="ECO:0000256" key="9">
    <source>
        <dbReference type="HAMAP-Rule" id="MF_01038"/>
    </source>
</evidence>
<gene>
    <name evidence="9" type="primary">gpmI</name>
    <name evidence="15" type="ORF">COU47_04270</name>
</gene>
<comment type="similarity">
    <text evidence="4 9">Belongs to the BPG-independent phosphoglycerate mutase family.</text>
</comment>
<sequence length="573" mass="63935">MINNTIIIAKNQSFVQKPPAMRFSAVRAGCYNEYTMTDKKQLSLMHIPYKPLVLVILDGFGVNPALTEGTWQYAKMPTIREIERSYPFTTLQASGISVGLMFGEPGNSEVGHLTIGSGRVVYHHLPRIIVSIQDGSFFKNEAFLNALSHARKHSGTVHMLGLFSSGSVHAYADHWYALLDLVREKGGDVPTALHMFTDGRDAPQKEGAHFIEMIQKRLRDEYPFAAIVSLIGRRFAMDRDDHWERIESAYRLFTEGGGNAFDDPHTYIEKQYAEDKTDEFIEPGYLKDDANAPAGRIRAGDAVIFVNYREDSMRELTEAFTLNGFDRFARNIIDNVFFVTMTEYDKRFPVHAAFPPLEIAYPLARVISDAGKKQIHIAESEKYAHVTYFFNGGIESPFPGEDRKLIPSPKNIRFDEKPEMSAAGVTESVLDAIESYDFVLANFANGDMVGHTGNLQATVKAIEVIDFSLGMIIPKVLEKGGAVIVTADHGNAEEKIFSTSGEKRTNHTSNPVPFYLIANETKRTAPRSDAETRVMYGHTEGVITDIAPTILELLDLPVPKEMIGLSLLGRLLK</sequence>
<feature type="binding site" evidence="9 12">
    <location>
        <position position="488"/>
    </location>
    <ligand>
        <name>Mn(2+)</name>
        <dbReference type="ChEBI" id="CHEBI:29035"/>
        <label>2</label>
    </ligand>
</feature>
<dbReference type="GO" id="GO:0006007">
    <property type="term" value="P:glucose catabolic process"/>
    <property type="evidence" value="ECO:0007669"/>
    <property type="project" value="InterPro"/>
</dbReference>
<dbReference type="PANTHER" id="PTHR31637">
    <property type="entry name" value="2,3-BISPHOSPHOGLYCERATE-INDEPENDENT PHOSPHOGLYCERATE MUTASE"/>
    <property type="match status" value="1"/>
</dbReference>
<dbReference type="InterPro" id="IPR036646">
    <property type="entry name" value="PGAM_B_sf"/>
</dbReference>
<evidence type="ECO:0000256" key="1">
    <source>
        <dbReference type="ARBA" id="ARBA00000370"/>
    </source>
</evidence>
<dbReference type="GO" id="GO:0004619">
    <property type="term" value="F:phosphoglycerate mutase activity"/>
    <property type="evidence" value="ECO:0007669"/>
    <property type="project" value="UniProtKB-UniRule"/>
</dbReference>
<dbReference type="InterPro" id="IPR017850">
    <property type="entry name" value="Alkaline_phosphatase_core_sf"/>
</dbReference>
<evidence type="ECO:0000256" key="5">
    <source>
        <dbReference type="ARBA" id="ARBA00022723"/>
    </source>
</evidence>
<evidence type="ECO:0000256" key="3">
    <source>
        <dbReference type="ARBA" id="ARBA00004798"/>
    </source>
</evidence>
<dbReference type="PIRSF" id="PIRSF001492">
    <property type="entry name" value="IPGAM"/>
    <property type="match status" value="1"/>
</dbReference>
<keyword evidence="6 9" id="KW-0324">Glycolysis</keyword>
<dbReference type="SUPFAM" id="SSF64158">
    <property type="entry name" value="2,3-Bisphosphoglycerate-independent phosphoglycerate mutase, substrate-binding domain"/>
    <property type="match status" value="1"/>
</dbReference>
<feature type="domain" description="BPG-independent PGAM N-terminal" evidence="14">
    <location>
        <begin position="130"/>
        <end position="346"/>
    </location>
</feature>
<dbReference type="FunFam" id="3.40.1450.10:FF:000002">
    <property type="entry name" value="2,3-bisphosphoglycerate-independent phosphoglycerate mutase"/>
    <property type="match status" value="1"/>
</dbReference>
<dbReference type="UniPathway" id="UPA00109">
    <property type="reaction ID" value="UER00186"/>
</dbReference>
<evidence type="ECO:0000256" key="4">
    <source>
        <dbReference type="ARBA" id="ARBA00008819"/>
    </source>
</evidence>
<feature type="domain" description="Metalloenzyme" evidence="13">
    <location>
        <begin position="50"/>
        <end position="556"/>
    </location>
</feature>
<protein>
    <recommendedName>
        <fullName evidence="9 10">2,3-bisphosphoglycerate-independent phosphoglycerate mutase</fullName>
        <shortName evidence="9">BPG-independent PGAM</shortName>
        <shortName evidence="9">Phosphoglyceromutase</shortName>
        <shortName evidence="9">iPGM</shortName>
        <ecNumber evidence="9 10">5.4.2.12</ecNumber>
    </recommendedName>
</protein>
<dbReference type="Proteomes" id="UP000231503">
    <property type="component" value="Unassembled WGS sequence"/>
</dbReference>
<name>A0A2H0TCJ0_9BACT</name>
<feature type="binding site" evidence="9 12">
    <location>
        <position position="507"/>
    </location>
    <ligand>
        <name>Mn(2+)</name>
        <dbReference type="ChEBI" id="CHEBI:29035"/>
        <label>1</label>
    </ligand>
</feature>
<keyword evidence="7 9" id="KW-0464">Manganese</keyword>
<evidence type="ECO:0000313" key="16">
    <source>
        <dbReference type="Proteomes" id="UP000231503"/>
    </source>
</evidence>
<comment type="caution">
    <text evidence="9">Lacks conserved residue(s) required for the propagation of feature annotation.</text>
</comment>
<dbReference type="InterPro" id="IPR005995">
    <property type="entry name" value="Pgm_bpd_ind"/>
</dbReference>
<organism evidence="15 16">
    <name type="scientific">Candidatus Niyogibacteria bacterium CG10_big_fil_rev_8_21_14_0_10_46_36</name>
    <dbReference type="NCBI Taxonomy" id="1974726"/>
    <lineage>
        <taxon>Bacteria</taxon>
        <taxon>Candidatus Niyogiibacteriota</taxon>
    </lineage>
</organism>
<comment type="cofactor">
    <cofactor evidence="9">
        <name>Mn(2+)</name>
        <dbReference type="ChEBI" id="CHEBI:29035"/>
    </cofactor>
    <text evidence="9">Binds 2 manganese ions per subunit.</text>
</comment>
<feature type="binding site" evidence="9 12">
    <location>
        <position position="489"/>
    </location>
    <ligand>
        <name>Mn(2+)</name>
        <dbReference type="ChEBI" id="CHEBI:29035"/>
        <label>2</label>
    </ligand>
</feature>
<evidence type="ECO:0000259" key="14">
    <source>
        <dbReference type="Pfam" id="PF06415"/>
    </source>
</evidence>
<dbReference type="Pfam" id="PF01676">
    <property type="entry name" value="Metalloenzyme"/>
    <property type="match status" value="1"/>
</dbReference>
<reference evidence="16" key="1">
    <citation type="submission" date="2017-09" db="EMBL/GenBank/DDBJ databases">
        <title>Depth-based differentiation of microbial function through sediment-hosted aquifers and enrichment of novel symbionts in the deep terrestrial subsurface.</title>
        <authorList>
            <person name="Probst A.J."/>
            <person name="Ladd B."/>
            <person name="Jarett J.K."/>
            <person name="Geller-Mcgrath D.E."/>
            <person name="Sieber C.M.K."/>
            <person name="Emerson J.B."/>
            <person name="Anantharaman K."/>
            <person name="Thomas B.C."/>
            <person name="Malmstrom R."/>
            <person name="Stieglmeier M."/>
            <person name="Klingl A."/>
            <person name="Woyke T."/>
            <person name="Ryan C.M."/>
            <person name="Banfield J.F."/>
        </authorList>
    </citation>
    <scope>NUCLEOTIDE SEQUENCE [LARGE SCALE GENOMIC DNA]</scope>
</reference>
<dbReference type="PANTHER" id="PTHR31637:SF0">
    <property type="entry name" value="2,3-BISPHOSPHOGLYCERATE-INDEPENDENT PHOSPHOGLYCERATE MUTASE"/>
    <property type="match status" value="1"/>
</dbReference>
<feature type="binding site" evidence="9 12">
    <location>
        <position position="451"/>
    </location>
    <ligand>
        <name>Mn(2+)</name>
        <dbReference type="ChEBI" id="CHEBI:29035"/>
        <label>1</label>
    </ligand>
</feature>
<feature type="binding site" evidence="9">
    <location>
        <position position="233"/>
    </location>
    <ligand>
        <name>substrate</name>
    </ligand>
</feature>
<comment type="pathway">
    <text evidence="3 9">Carbohydrate degradation; glycolysis; pyruvate from D-glyceraldehyde 3-phosphate: step 3/5.</text>
</comment>
<dbReference type="CDD" id="cd16010">
    <property type="entry name" value="iPGM"/>
    <property type="match status" value="1"/>
</dbReference>
<evidence type="ECO:0000256" key="12">
    <source>
        <dbReference type="PIRSR" id="PIRSR001492-3"/>
    </source>
</evidence>
<evidence type="ECO:0000256" key="2">
    <source>
        <dbReference type="ARBA" id="ARBA00002315"/>
    </source>
</evidence>
<evidence type="ECO:0000256" key="8">
    <source>
        <dbReference type="ARBA" id="ARBA00023235"/>
    </source>
</evidence>
<feature type="binding site" evidence="9">
    <location>
        <position position="382"/>
    </location>
    <ligand>
        <name>substrate</name>
    </ligand>
</feature>
<feature type="binding site" evidence="9 12">
    <location>
        <position position="58"/>
    </location>
    <ligand>
        <name>Mn(2+)</name>
        <dbReference type="ChEBI" id="CHEBI:29035"/>
        <label>2</label>
    </ligand>
</feature>
<dbReference type="GO" id="GO:0005829">
    <property type="term" value="C:cytosol"/>
    <property type="evidence" value="ECO:0007669"/>
    <property type="project" value="TreeGrafter"/>
</dbReference>